<dbReference type="AlphaFoldDB" id="A0A8J3ZTM4"/>
<dbReference type="PROSITE" id="PS01124">
    <property type="entry name" value="HTH_ARAC_FAMILY_2"/>
    <property type="match status" value="1"/>
</dbReference>
<dbReference type="SUPFAM" id="SSF55945">
    <property type="entry name" value="TATA-box binding protein-like"/>
    <property type="match status" value="1"/>
</dbReference>
<dbReference type="InterPro" id="IPR051912">
    <property type="entry name" value="Alkylbase_DNA_Glycosylase/TA"/>
</dbReference>
<dbReference type="InterPro" id="IPR018062">
    <property type="entry name" value="HTH_AraC-typ_CS"/>
</dbReference>
<dbReference type="RefSeq" id="WP_203930170.1">
    <property type="nucleotide sequence ID" value="NZ_BOPH01000074.1"/>
</dbReference>
<protein>
    <recommendedName>
        <fullName evidence="3">DNA-3-methyladenine glycosylase II</fullName>
        <ecNumber evidence="3">3.2.2.21</ecNumber>
    </recommendedName>
</protein>
<organism evidence="15 16">
    <name type="scientific">Virgisporangium ochraceum</name>
    <dbReference type="NCBI Taxonomy" id="65505"/>
    <lineage>
        <taxon>Bacteria</taxon>
        <taxon>Bacillati</taxon>
        <taxon>Actinomycetota</taxon>
        <taxon>Actinomycetes</taxon>
        <taxon>Micromonosporales</taxon>
        <taxon>Micromonosporaceae</taxon>
        <taxon>Virgisporangium</taxon>
    </lineage>
</organism>
<evidence type="ECO:0000313" key="16">
    <source>
        <dbReference type="Proteomes" id="UP000635606"/>
    </source>
</evidence>
<keyword evidence="7" id="KW-0227">DNA damage</keyword>
<dbReference type="GO" id="GO:0043916">
    <property type="term" value="F:DNA-7-methylguanine glycosylase activity"/>
    <property type="evidence" value="ECO:0007669"/>
    <property type="project" value="TreeGrafter"/>
</dbReference>
<keyword evidence="6" id="KW-0479">Metal-binding</keyword>
<dbReference type="InterPro" id="IPR004026">
    <property type="entry name" value="Ada_DNA_repair_Zn-bd"/>
</dbReference>
<dbReference type="Gene3D" id="1.10.10.60">
    <property type="entry name" value="Homeodomain-like"/>
    <property type="match status" value="1"/>
</dbReference>
<dbReference type="Gene3D" id="3.40.10.10">
    <property type="entry name" value="DNA Methylphosphotriester Repair Domain"/>
    <property type="match status" value="1"/>
</dbReference>
<keyword evidence="10" id="KW-0238">DNA-binding</keyword>
<dbReference type="GO" id="GO:0032259">
    <property type="term" value="P:methylation"/>
    <property type="evidence" value="ECO:0007669"/>
    <property type="project" value="UniProtKB-KW"/>
</dbReference>
<keyword evidence="13" id="KW-0234">DNA repair</keyword>
<reference evidence="15" key="1">
    <citation type="submission" date="2021-01" db="EMBL/GenBank/DDBJ databases">
        <title>Whole genome shotgun sequence of Virgisporangium ochraceum NBRC 16418.</title>
        <authorList>
            <person name="Komaki H."/>
            <person name="Tamura T."/>
        </authorList>
    </citation>
    <scope>NUCLEOTIDE SEQUENCE</scope>
    <source>
        <strain evidence="15">NBRC 16418</strain>
    </source>
</reference>
<dbReference type="GO" id="GO:0006285">
    <property type="term" value="P:base-excision repair, AP site formation"/>
    <property type="evidence" value="ECO:0007669"/>
    <property type="project" value="TreeGrafter"/>
</dbReference>
<dbReference type="SUPFAM" id="SSF48150">
    <property type="entry name" value="DNA-glycosylase"/>
    <property type="match status" value="1"/>
</dbReference>
<dbReference type="InterPro" id="IPR003265">
    <property type="entry name" value="HhH-GPD_domain"/>
</dbReference>
<comment type="cofactor">
    <cofactor evidence="2">
        <name>Zn(2+)</name>
        <dbReference type="ChEBI" id="CHEBI:29105"/>
    </cofactor>
</comment>
<comment type="caution">
    <text evidence="15">The sequence shown here is derived from an EMBL/GenBank/DDBJ whole genome shotgun (WGS) entry which is preliminary data.</text>
</comment>
<dbReference type="GO" id="GO:0008725">
    <property type="term" value="F:DNA-3-methyladenine glycosylase activity"/>
    <property type="evidence" value="ECO:0007669"/>
    <property type="project" value="TreeGrafter"/>
</dbReference>
<dbReference type="EC" id="3.2.2.21" evidence="3"/>
<sequence>MELDFEQCYRALASRDARFDGFFVTAVRTTGIYCRPSCPALTPKRGNVRFLPSAAAAQRDGFRACLRCRPDAAPGSPEWNVRADVVARAVRLIADGVVDRAGVPGLADRLGYTERHLNRMLTAELGAGPIALARAQRAQTARVLIETTTLGLAEVAFAAGFGSVRQFNDTIREIYGKAPSDLRGRAKPTTGALTLRLPYRSPLHTGALLDFLGARTVEGVDERTGDTYTRVLGLPHGTATAALTPLPGHVRAELTLADVRDLAPAVSRCRRLFDLDADPEAVDAALAADPALTESVGKDPGVRVPGAVDGFEIAVRAVVGQQVSVAAARRVLTKIVTAAGGAGFPSADRVSALPDDAFAMPAARKATLRALATAVTEGLQLDGGSDRAEVREALLALPGIGPWTADYIALRALGDPDVFLPTDLGVRRGAKALGLPDDPKTLAAHAERWRPWRSYATIRLWRHS</sequence>
<dbReference type="CDD" id="cd00056">
    <property type="entry name" value="ENDO3c"/>
    <property type="match status" value="1"/>
</dbReference>
<evidence type="ECO:0000256" key="9">
    <source>
        <dbReference type="ARBA" id="ARBA00023015"/>
    </source>
</evidence>
<keyword evidence="5" id="KW-0808">Transferase</keyword>
<dbReference type="Gene3D" id="1.10.340.30">
    <property type="entry name" value="Hypothetical protein, domain 2"/>
    <property type="match status" value="1"/>
</dbReference>
<dbReference type="Pfam" id="PF06029">
    <property type="entry name" value="AlkA_N"/>
    <property type="match status" value="1"/>
</dbReference>
<gene>
    <name evidence="15" type="ORF">Voc01_051810</name>
</gene>
<evidence type="ECO:0000256" key="6">
    <source>
        <dbReference type="ARBA" id="ARBA00022723"/>
    </source>
</evidence>
<evidence type="ECO:0000256" key="10">
    <source>
        <dbReference type="ARBA" id="ARBA00023125"/>
    </source>
</evidence>
<dbReference type="Gene3D" id="1.10.1670.10">
    <property type="entry name" value="Helix-hairpin-Helix base-excision DNA repair enzymes (C-terminal)"/>
    <property type="match status" value="1"/>
</dbReference>
<evidence type="ECO:0000259" key="14">
    <source>
        <dbReference type="PROSITE" id="PS01124"/>
    </source>
</evidence>
<dbReference type="SUPFAM" id="SSF57884">
    <property type="entry name" value="Ada DNA repair protein, N-terminal domain (N-Ada 10)"/>
    <property type="match status" value="1"/>
</dbReference>
<keyword evidence="4" id="KW-0489">Methyltransferase</keyword>
<dbReference type="EMBL" id="BOPH01000074">
    <property type="protein sequence ID" value="GIJ70264.1"/>
    <property type="molecule type" value="Genomic_DNA"/>
</dbReference>
<keyword evidence="16" id="KW-1185">Reference proteome</keyword>
<evidence type="ECO:0000256" key="1">
    <source>
        <dbReference type="ARBA" id="ARBA00000086"/>
    </source>
</evidence>
<evidence type="ECO:0000256" key="8">
    <source>
        <dbReference type="ARBA" id="ARBA00022833"/>
    </source>
</evidence>
<dbReference type="InterPro" id="IPR018060">
    <property type="entry name" value="HTH_AraC"/>
</dbReference>
<dbReference type="GO" id="GO:0032993">
    <property type="term" value="C:protein-DNA complex"/>
    <property type="evidence" value="ECO:0007669"/>
    <property type="project" value="TreeGrafter"/>
</dbReference>
<comment type="catalytic activity">
    <reaction evidence="1">
        <text>Hydrolysis of alkylated DNA, releasing 3-methyladenine, 3-methylguanine, 7-methylguanine and 7-methyladenine.</text>
        <dbReference type="EC" id="3.2.2.21"/>
    </reaction>
</comment>
<dbReference type="GO" id="GO:0003700">
    <property type="term" value="F:DNA-binding transcription factor activity"/>
    <property type="evidence" value="ECO:0007669"/>
    <property type="project" value="InterPro"/>
</dbReference>
<dbReference type="InterPro" id="IPR010316">
    <property type="entry name" value="AlkA_N"/>
</dbReference>
<evidence type="ECO:0000256" key="11">
    <source>
        <dbReference type="ARBA" id="ARBA00023159"/>
    </source>
</evidence>
<dbReference type="GO" id="GO:0005737">
    <property type="term" value="C:cytoplasm"/>
    <property type="evidence" value="ECO:0007669"/>
    <property type="project" value="TreeGrafter"/>
</dbReference>
<keyword evidence="11" id="KW-0010">Activator</keyword>
<evidence type="ECO:0000256" key="12">
    <source>
        <dbReference type="ARBA" id="ARBA00023163"/>
    </source>
</evidence>
<dbReference type="GO" id="GO:0008168">
    <property type="term" value="F:methyltransferase activity"/>
    <property type="evidence" value="ECO:0007669"/>
    <property type="project" value="UniProtKB-KW"/>
</dbReference>
<dbReference type="InterPro" id="IPR035451">
    <property type="entry name" value="Ada-like_dom_sf"/>
</dbReference>
<keyword evidence="9" id="KW-0805">Transcription regulation</keyword>
<dbReference type="InterPro" id="IPR023170">
    <property type="entry name" value="HhH_base_excis_C"/>
</dbReference>
<evidence type="ECO:0000256" key="13">
    <source>
        <dbReference type="ARBA" id="ARBA00023204"/>
    </source>
</evidence>
<dbReference type="PROSITE" id="PS00041">
    <property type="entry name" value="HTH_ARAC_FAMILY_1"/>
    <property type="match status" value="1"/>
</dbReference>
<accession>A0A8J3ZTM4</accession>
<dbReference type="GO" id="GO:0032131">
    <property type="term" value="F:alkylated DNA binding"/>
    <property type="evidence" value="ECO:0007669"/>
    <property type="project" value="TreeGrafter"/>
</dbReference>
<evidence type="ECO:0000313" key="15">
    <source>
        <dbReference type="EMBL" id="GIJ70264.1"/>
    </source>
</evidence>
<dbReference type="SMART" id="SM01009">
    <property type="entry name" value="AlkA_N"/>
    <property type="match status" value="1"/>
</dbReference>
<name>A0A8J3ZTM4_9ACTN</name>
<dbReference type="GO" id="GO:0043565">
    <property type="term" value="F:sequence-specific DNA binding"/>
    <property type="evidence" value="ECO:0007669"/>
    <property type="project" value="InterPro"/>
</dbReference>
<dbReference type="SUPFAM" id="SSF46689">
    <property type="entry name" value="Homeodomain-like"/>
    <property type="match status" value="1"/>
</dbReference>
<dbReference type="Pfam" id="PF12833">
    <property type="entry name" value="HTH_18"/>
    <property type="match status" value="1"/>
</dbReference>
<dbReference type="FunFam" id="3.40.10.10:FF:000001">
    <property type="entry name" value="DNA-3-methyladenine glycosylase 2"/>
    <property type="match status" value="1"/>
</dbReference>
<dbReference type="InterPro" id="IPR037046">
    <property type="entry name" value="AlkA_N_sf"/>
</dbReference>
<dbReference type="PANTHER" id="PTHR43003:SF13">
    <property type="entry name" value="DNA-3-METHYLADENINE GLYCOSYLASE 2"/>
    <property type="match status" value="1"/>
</dbReference>
<dbReference type="GO" id="GO:0006307">
    <property type="term" value="P:DNA alkylation repair"/>
    <property type="evidence" value="ECO:0007669"/>
    <property type="project" value="TreeGrafter"/>
</dbReference>
<dbReference type="Pfam" id="PF02805">
    <property type="entry name" value="Ada_Zn_binding"/>
    <property type="match status" value="1"/>
</dbReference>
<proteinExistence type="predicted"/>
<evidence type="ECO:0000256" key="7">
    <source>
        <dbReference type="ARBA" id="ARBA00022763"/>
    </source>
</evidence>
<evidence type="ECO:0000256" key="2">
    <source>
        <dbReference type="ARBA" id="ARBA00001947"/>
    </source>
</evidence>
<dbReference type="PANTHER" id="PTHR43003">
    <property type="entry name" value="DNA-3-METHYLADENINE GLYCOSYLASE"/>
    <property type="match status" value="1"/>
</dbReference>
<dbReference type="InterPro" id="IPR011257">
    <property type="entry name" value="DNA_glycosylase"/>
</dbReference>
<dbReference type="SMART" id="SM00478">
    <property type="entry name" value="ENDO3c"/>
    <property type="match status" value="1"/>
</dbReference>
<evidence type="ECO:0000256" key="4">
    <source>
        <dbReference type="ARBA" id="ARBA00022603"/>
    </source>
</evidence>
<dbReference type="Proteomes" id="UP000635606">
    <property type="component" value="Unassembled WGS sequence"/>
</dbReference>
<evidence type="ECO:0000256" key="3">
    <source>
        <dbReference type="ARBA" id="ARBA00012000"/>
    </source>
</evidence>
<keyword evidence="8" id="KW-0862">Zinc</keyword>
<feature type="domain" description="HTH araC/xylS-type" evidence="14">
    <location>
        <begin position="87"/>
        <end position="185"/>
    </location>
</feature>
<dbReference type="SMART" id="SM00342">
    <property type="entry name" value="HTH_ARAC"/>
    <property type="match status" value="1"/>
</dbReference>
<dbReference type="Gene3D" id="3.30.310.20">
    <property type="entry name" value="DNA-3-methyladenine glycosylase AlkA, N-terminal domain"/>
    <property type="match status" value="1"/>
</dbReference>
<dbReference type="GO" id="GO:0008270">
    <property type="term" value="F:zinc ion binding"/>
    <property type="evidence" value="ECO:0007669"/>
    <property type="project" value="InterPro"/>
</dbReference>
<dbReference type="InterPro" id="IPR009057">
    <property type="entry name" value="Homeodomain-like_sf"/>
</dbReference>
<keyword evidence="12" id="KW-0804">Transcription</keyword>
<evidence type="ECO:0000256" key="5">
    <source>
        <dbReference type="ARBA" id="ARBA00022679"/>
    </source>
</evidence>